<name>A0ABN1JP39_9BURK</name>
<organism evidence="2 3">
    <name type="scientific">Ideonella azotifigens</name>
    <dbReference type="NCBI Taxonomy" id="513160"/>
    <lineage>
        <taxon>Bacteria</taxon>
        <taxon>Pseudomonadati</taxon>
        <taxon>Pseudomonadota</taxon>
        <taxon>Betaproteobacteria</taxon>
        <taxon>Burkholderiales</taxon>
        <taxon>Sphaerotilaceae</taxon>
        <taxon>Ideonella</taxon>
    </lineage>
</organism>
<accession>A0ABN1JP39</accession>
<evidence type="ECO:0000256" key="1">
    <source>
        <dbReference type="SAM" id="SignalP"/>
    </source>
</evidence>
<evidence type="ECO:0000313" key="2">
    <source>
        <dbReference type="EMBL" id="GAA0743794.1"/>
    </source>
</evidence>
<keyword evidence="1" id="KW-0732">Signal</keyword>
<reference evidence="2 3" key="1">
    <citation type="journal article" date="2019" name="Int. J. Syst. Evol. Microbiol.">
        <title>The Global Catalogue of Microorganisms (GCM) 10K type strain sequencing project: providing services to taxonomists for standard genome sequencing and annotation.</title>
        <authorList>
            <consortium name="The Broad Institute Genomics Platform"/>
            <consortium name="The Broad Institute Genome Sequencing Center for Infectious Disease"/>
            <person name="Wu L."/>
            <person name="Ma J."/>
        </authorList>
    </citation>
    <scope>NUCLEOTIDE SEQUENCE [LARGE SCALE GENOMIC DNA]</scope>
    <source>
        <strain evidence="2 3">JCM 15503</strain>
    </source>
</reference>
<dbReference type="Proteomes" id="UP001500279">
    <property type="component" value="Unassembled WGS sequence"/>
</dbReference>
<comment type="caution">
    <text evidence="2">The sequence shown here is derived from an EMBL/GenBank/DDBJ whole genome shotgun (WGS) entry which is preliminary data.</text>
</comment>
<feature type="chain" id="PRO_5045508629" evidence="1">
    <location>
        <begin position="30"/>
        <end position="305"/>
    </location>
</feature>
<proteinExistence type="predicted"/>
<gene>
    <name evidence="2" type="ORF">GCM10009107_08660</name>
</gene>
<evidence type="ECO:0000313" key="3">
    <source>
        <dbReference type="Proteomes" id="UP001500279"/>
    </source>
</evidence>
<sequence>MSGIRTLFRCGYRAGVAFLLCLAAPLASAAAAAEDSRTPIYIHRAATGNLEGLKNGIGLTVEACRAAKNLPPGGPVKLPSDEYLRKLQVVESEEYFDKASHAGYNTYRKVAADPASGSCELALFTERHAWAGQECGQATNGGSASMKELLDYENPVVPKVELNTVAASRAGCGKKAKAYDLTGLPAEDAGGARCVWDSDVVAKSMREAGLTAEGHKKDSPAADYCLYERQPIYVYNGHHELVVLKGSGSTQGDVLDGLLGETTAFLNDRLLSMTDGTPIPAERFSAAAVRSFVSQPAKTSLGDRR</sequence>
<keyword evidence="3" id="KW-1185">Reference proteome</keyword>
<dbReference type="EMBL" id="BAAAEW010000004">
    <property type="protein sequence ID" value="GAA0743794.1"/>
    <property type="molecule type" value="Genomic_DNA"/>
</dbReference>
<feature type="signal peptide" evidence="1">
    <location>
        <begin position="1"/>
        <end position="29"/>
    </location>
</feature>
<protein>
    <submittedName>
        <fullName evidence="2">Uncharacterized protein</fullName>
    </submittedName>
</protein>